<dbReference type="AlphaFoldDB" id="A0A5C6RPV6"/>
<dbReference type="GO" id="GO:0004518">
    <property type="term" value="F:nuclease activity"/>
    <property type="evidence" value="ECO:0007669"/>
    <property type="project" value="UniProtKB-KW"/>
</dbReference>
<dbReference type="Gene3D" id="1.20.1580.10">
    <property type="entry name" value="ABC transporter ATPase like domain"/>
    <property type="match status" value="2"/>
</dbReference>
<dbReference type="GO" id="GO:0008270">
    <property type="term" value="F:zinc ion binding"/>
    <property type="evidence" value="ECO:0007669"/>
    <property type="project" value="UniProtKB-KW"/>
</dbReference>
<evidence type="ECO:0000256" key="7">
    <source>
        <dbReference type="ARBA" id="ARBA00022769"/>
    </source>
</evidence>
<dbReference type="GO" id="GO:0005737">
    <property type="term" value="C:cytoplasm"/>
    <property type="evidence" value="ECO:0007669"/>
    <property type="project" value="UniProtKB-SubCell"/>
</dbReference>
<reference evidence="18 19" key="1">
    <citation type="submission" date="2019-08" db="EMBL/GenBank/DDBJ databases">
        <title>Genome of Vicingus serpentipes NCIMB 15042.</title>
        <authorList>
            <person name="Bowman J.P."/>
        </authorList>
    </citation>
    <scope>NUCLEOTIDE SEQUENCE [LARGE SCALE GENOMIC DNA]</scope>
    <source>
        <strain evidence="18 19">NCIMB 15042</strain>
    </source>
</reference>
<feature type="domain" description="ABC transporter" evidence="17">
    <location>
        <begin position="591"/>
        <end position="933"/>
    </location>
</feature>
<dbReference type="InterPro" id="IPR027417">
    <property type="entry name" value="P-loop_NTPase"/>
</dbReference>
<dbReference type="SUPFAM" id="SSF52540">
    <property type="entry name" value="P-loop containing nucleoside triphosphate hydrolases"/>
    <property type="match status" value="2"/>
</dbReference>
<evidence type="ECO:0000256" key="4">
    <source>
        <dbReference type="ARBA" id="ARBA00022737"/>
    </source>
</evidence>
<protein>
    <recommendedName>
        <fullName evidence="15">UvrABC system protein A</fullName>
    </recommendedName>
    <alternativeName>
        <fullName evidence="16">Excinuclease ABC subunit A</fullName>
    </alternativeName>
</protein>
<evidence type="ECO:0000256" key="3">
    <source>
        <dbReference type="ARBA" id="ARBA00022723"/>
    </source>
</evidence>
<name>A0A5C6RPV6_9FLAO</name>
<dbReference type="GO" id="GO:0009380">
    <property type="term" value="C:excinuclease repair complex"/>
    <property type="evidence" value="ECO:0007669"/>
    <property type="project" value="InterPro"/>
</dbReference>
<evidence type="ECO:0000256" key="13">
    <source>
        <dbReference type="ARBA" id="ARBA00023204"/>
    </source>
</evidence>
<evidence type="ECO:0000256" key="9">
    <source>
        <dbReference type="ARBA" id="ARBA00022833"/>
    </source>
</evidence>
<proteinExistence type="inferred from homology"/>
<feature type="domain" description="ABC transporter" evidence="17">
    <location>
        <begin position="250"/>
        <end position="586"/>
    </location>
</feature>
<dbReference type="Gene3D" id="3.40.50.300">
    <property type="entry name" value="P-loop containing nucleotide triphosphate hydrolases"/>
    <property type="match status" value="2"/>
</dbReference>
<evidence type="ECO:0000256" key="16">
    <source>
        <dbReference type="ARBA" id="ARBA00042156"/>
    </source>
</evidence>
<accession>A0A5C6RPV6</accession>
<dbReference type="PANTHER" id="PTHR43152">
    <property type="entry name" value="UVRABC SYSTEM PROTEIN A"/>
    <property type="match status" value="1"/>
</dbReference>
<dbReference type="Proteomes" id="UP000321721">
    <property type="component" value="Unassembled WGS sequence"/>
</dbReference>
<evidence type="ECO:0000313" key="18">
    <source>
        <dbReference type="EMBL" id="TXB63680.1"/>
    </source>
</evidence>
<dbReference type="GO" id="GO:0005524">
    <property type="term" value="F:ATP binding"/>
    <property type="evidence" value="ECO:0007669"/>
    <property type="project" value="UniProtKB-KW"/>
</dbReference>
<comment type="similarity">
    <text evidence="14">Belongs to the ABC transporter superfamily. UvrA family.</text>
</comment>
<dbReference type="NCBIfam" id="TIGR00630">
    <property type="entry name" value="uvra"/>
    <property type="match status" value="1"/>
</dbReference>
<evidence type="ECO:0000256" key="6">
    <source>
        <dbReference type="ARBA" id="ARBA00022763"/>
    </source>
</evidence>
<comment type="caution">
    <text evidence="18">The sequence shown here is derived from an EMBL/GenBank/DDBJ whole genome shotgun (WGS) entry which is preliminary data.</text>
</comment>
<dbReference type="InterPro" id="IPR003439">
    <property type="entry name" value="ABC_transporter-like_ATP-bd"/>
</dbReference>
<gene>
    <name evidence="18" type="primary">uvrA</name>
    <name evidence="18" type="ORF">FRY74_12470</name>
</gene>
<evidence type="ECO:0000256" key="1">
    <source>
        <dbReference type="ARBA" id="ARBA00004496"/>
    </source>
</evidence>
<evidence type="ECO:0000256" key="10">
    <source>
        <dbReference type="ARBA" id="ARBA00022840"/>
    </source>
</evidence>
<dbReference type="Pfam" id="PF17760">
    <property type="entry name" value="UvrA_inter"/>
    <property type="match status" value="1"/>
</dbReference>
<keyword evidence="12" id="KW-0238">DNA-binding</keyword>
<dbReference type="InterPro" id="IPR041552">
    <property type="entry name" value="UvrA_DNA-bd"/>
</dbReference>
<organism evidence="18 19">
    <name type="scientific">Vicingus serpentipes</name>
    <dbReference type="NCBI Taxonomy" id="1926625"/>
    <lineage>
        <taxon>Bacteria</taxon>
        <taxon>Pseudomonadati</taxon>
        <taxon>Bacteroidota</taxon>
        <taxon>Flavobacteriia</taxon>
        <taxon>Flavobacteriales</taxon>
        <taxon>Vicingaceae</taxon>
        <taxon>Vicingus</taxon>
    </lineage>
</organism>
<evidence type="ECO:0000256" key="5">
    <source>
        <dbReference type="ARBA" id="ARBA00022741"/>
    </source>
</evidence>
<dbReference type="PANTHER" id="PTHR43152:SF3">
    <property type="entry name" value="UVRABC SYSTEM PROTEIN A"/>
    <property type="match status" value="1"/>
</dbReference>
<sequence length="936" mass="104710">MAATKKPEVTTKTHIIVKGARVHNLKNIDVAIPQKKLTVITGLSGSGKSSLAFDTLFAEGQRRYVESLSSYARQFLGKLEKPDVDHIYGISPAIAIEQKVNTVNKRSTVGTSTEIYDYLKLLFARIGKTYSPVSGEIVKRDTLNDVVNWLNKNENGTKTFLITTIYFEDRKPAKQLELLKQQGFTRLWLNNKVERIDKIDLKDLDKEKLDVLIDRFAIDKSDTDNLSRIYDSVETAFFEGKGICTVIADSNDKLITKNFSNKFELDGIEFHEPNVHFFSFNNPIGACKTCDGYGSVIGIDEDLVMPNKSLSVYEDAIVCWKGEKMQAWKDDFIMQSTKFDFPIHKPIYDLTPKQYRLLWEGNKYFKGLNEFFKMVEGESYKIQYRVMLSRYRGKTTCSDCKGTRLRKDANYVKIDNHTITDLVLMPISKLNNYFNSLKKALNKEDTEIANRLLIELSSRVGFLNNVGLGYLTLNRLSSTLSGGESQRINLATSLGSSLVGSMYVLDEPSIGLHSKDTEQLIGVLKTLRDIGNTVLIVEHDEDIIKAADEIIDLGPEAGHLGGELVFQGSYQELVKSDASLTANYFSGKEKIEVPQTRRKWNKYIEILGARENNLKGVDVKFPLHTLSVITGVSGSGKSSLVKNCLLPSLKKMFDGYNEQSGSIDKISGDIKSITGVEFINQNPIGKSSRSNPVTYVKAYDEIRSLFSSQKLAKARGLKPSHFSFNVDGGRCDACKGEGEITVEMQFMSDIHLKCEDCKGARFKNEILEIKFHGKHISNILDLTIDEAILFFEESGDKIADKIVQKLLPLQEVGLGYVHLGQSSSTLSGGEAQRVKLASFLGKRDNNNLLFIFDEPTTGLHFHDIKKLLKAFNALIAIGHSIIVIEHNLDVVKCADWVIDLGPDGGENGGYLLFEGIPEELTKCKGSFTGKYLKEKL</sequence>
<dbReference type="OrthoDB" id="9809851at2"/>
<keyword evidence="2" id="KW-0963">Cytoplasm</keyword>
<keyword evidence="5" id="KW-0547">Nucleotide-binding</keyword>
<keyword evidence="3" id="KW-0479">Metal-binding</keyword>
<comment type="subcellular location">
    <subcellularLocation>
        <location evidence="1">Cytoplasm</location>
    </subcellularLocation>
</comment>
<keyword evidence="10" id="KW-0067">ATP-binding</keyword>
<dbReference type="InterPro" id="IPR017871">
    <property type="entry name" value="ABC_transporter-like_CS"/>
</dbReference>
<evidence type="ECO:0000256" key="8">
    <source>
        <dbReference type="ARBA" id="ARBA00022771"/>
    </source>
</evidence>
<dbReference type="InterPro" id="IPR041102">
    <property type="entry name" value="UvrA_inter"/>
</dbReference>
<keyword evidence="6" id="KW-0227">DNA damage</keyword>
<keyword evidence="7" id="KW-0228">DNA excision</keyword>
<dbReference type="GO" id="GO:0016887">
    <property type="term" value="F:ATP hydrolysis activity"/>
    <property type="evidence" value="ECO:0007669"/>
    <property type="project" value="InterPro"/>
</dbReference>
<dbReference type="InterPro" id="IPR013815">
    <property type="entry name" value="ATP_grasp_subdomain_1"/>
</dbReference>
<evidence type="ECO:0000259" key="17">
    <source>
        <dbReference type="PROSITE" id="PS50893"/>
    </source>
</evidence>
<evidence type="ECO:0000256" key="14">
    <source>
        <dbReference type="ARBA" id="ARBA00038000"/>
    </source>
</evidence>
<evidence type="ECO:0000256" key="12">
    <source>
        <dbReference type="ARBA" id="ARBA00023125"/>
    </source>
</evidence>
<evidence type="ECO:0000256" key="15">
    <source>
        <dbReference type="ARBA" id="ARBA00039316"/>
    </source>
</evidence>
<keyword evidence="8" id="KW-0863">Zinc-finger</keyword>
<dbReference type="PROSITE" id="PS00211">
    <property type="entry name" value="ABC_TRANSPORTER_1"/>
    <property type="match status" value="2"/>
</dbReference>
<keyword evidence="9" id="KW-0862">Zinc</keyword>
<keyword evidence="19" id="KW-1185">Reference proteome</keyword>
<dbReference type="Gene3D" id="1.10.8.280">
    <property type="entry name" value="ABC transporter ATPase domain-like"/>
    <property type="match status" value="1"/>
</dbReference>
<dbReference type="Pfam" id="PF17755">
    <property type="entry name" value="UvrA_DNA-bind"/>
    <property type="match status" value="1"/>
</dbReference>
<dbReference type="GO" id="GO:0003677">
    <property type="term" value="F:DNA binding"/>
    <property type="evidence" value="ECO:0007669"/>
    <property type="project" value="UniProtKB-KW"/>
</dbReference>
<evidence type="ECO:0000256" key="11">
    <source>
        <dbReference type="ARBA" id="ARBA00022881"/>
    </source>
</evidence>
<keyword evidence="11" id="KW-0267">Excision nuclease</keyword>
<keyword evidence="13" id="KW-0234">DNA repair</keyword>
<evidence type="ECO:0000313" key="19">
    <source>
        <dbReference type="Proteomes" id="UP000321721"/>
    </source>
</evidence>
<dbReference type="EMBL" id="VOOS01000007">
    <property type="protein sequence ID" value="TXB63680.1"/>
    <property type="molecule type" value="Genomic_DNA"/>
</dbReference>
<evidence type="ECO:0000256" key="2">
    <source>
        <dbReference type="ARBA" id="ARBA00022490"/>
    </source>
</evidence>
<dbReference type="Gene3D" id="3.30.1490.20">
    <property type="entry name" value="ATP-grasp fold, A domain"/>
    <property type="match status" value="1"/>
</dbReference>
<dbReference type="RefSeq" id="WP_147102115.1">
    <property type="nucleotide sequence ID" value="NZ_VOOS01000007.1"/>
</dbReference>
<dbReference type="PROSITE" id="PS50893">
    <property type="entry name" value="ABC_TRANSPORTER_2"/>
    <property type="match status" value="2"/>
</dbReference>
<dbReference type="GO" id="GO:0006289">
    <property type="term" value="P:nucleotide-excision repair"/>
    <property type="evidence" value="ECO:0007669"/>
    <property type="project" value="InterPro"/>
</dbReference>
<dbReference type="InterPro" id="IPR004602">
    <property type="entry name" value="UvrA"/>
</dbReference>
<keyword evidence="4" id="KW-0677">Repeat</keyword>